<dbReference type="GO" id="GO:0005524">
    <property type="term" value="F:ATP binding"/>
    <property type="evidence" value="ECO:0007669"/>
    <property type="project" value="UniProtKB-UniRule"/>
</dbReference>
<dbReference type="InterPro" id="IPR008271">
    <property type="entry name" value="Ser/Thr_kinase_AS"/>
</dbReference>
<proteinExistence type="predicted"/>
<dbReference type="AlphaFoldDB" id="A0A182IRY2"/>
<feature type="compositionally biased region" description="Low complexity" evidence="6">
    <location>
        <begin position="864"/>
        <end position="878"/>
    </location>
</feature>
<evidence type="ECO:0000256" key="2">
    <source>
        <dbReference type="ARBA" id="ARBA00022679"/>
    </source>
</evidence>
<dbReference type="GO" id="GO:0035556">
    <property type="term" value="P:intracellular signal transduction"/>
    <property type="evidence" value="ECO:0007669"/>
    <property type="project" value="TreeGrafter"/>
</dbReference>
<feature type="region of interest" description="Disordered" evidence="6">
    <location>
        <begin position="588"/>
        <end position="631"/>
    </location>
</feature>
<feature type="region of interest" description="Disordered" evidence="6">
    <location>
        <begin position="814"/>
        <end position="881"/>
    </location>
</feature>
<evidence type="ECO:0000256" key="3">
    <source>
        <dbReference type="ARBA" id="ARBA00022741"/>
    </source>
</evidence>
<name>A0A182IRY2_ANOAO</name>
<keyword evidence="5" id="KW-0067">ATP-binding</keyword>
<evidence type="ECO:0000313" key="7">
    <source>
        <dbReference type="EnsemblMetazoa" id="AATE004338-PA.1"/>
    </source>
</evidence>
<keyword evidence="1" id="KW-0723">Serine/threonine-protein kinase</keyword>
<organism evidence="7">
    <name type="scientific">Anopheles atroparvus</name>
    <name type="common">European mosquito</name>
    <dbReference type="NCBI Taxonomy" id="41427"/>
    <lineage>
        <taxon>Eukaryota</taxon>
        <taxon>Metazoa</taxon>
        <taxon>Ecdysozoa</taxon>
        <taxon>Arthropoda</taxon>
        <taxon>Hexapoda</taxon>
        <taxon>Insecta</taxon>
        <taxon>Pterygota</taxon>
        <taxon>Neoptera</taxon>
        <taxon>Endopterygota</taxon>
        <taxon>Diptera</taxon>
        <taxon>Nematocera</taxon>
        <taxon>Culicoidea</taxon>
        <taxon>Culicidae</taxon>
        <taxon>Anophelinae</taxon>
        <taxon>Anopheles</taxon>
    </lineage>
</organism>
<dbReference type="GO" id="GO:0043065">
    <property type="term" value="P:positive regulation of apoptotic process"/>
    <property type="evidence" value="ECO:0007669"/>
    <property type="project" value="TreeGrafter"/>
</dbReference>
<dbReference type="Gene3D" id="1.10.510.10">
    <property type="entry name" value="Transferase(Phosphotransferase) domain 1"/>
    <property type="match status" value="1"/>
</dbReference>
<reference evidence="7" key="1">
    <citation type="submission" date="2022-08" db="UniProtKB">
        <authorList>
            <consortium name="EnsemblMetazoa"/>
        </authorList>
    </citation>
    <scope>IDENTIFICATION</scope>
    <source>
        <strain evidence="7">EBRO</strain>
    </source>
</reference>
<dbReference type="PANTHER" id="PTHR24342:SF20">
    <property type="entry name" value="MYOSIN LIGHT CHAIN KINASE, SMOOTH MUSCLE"/>
    <property type="match status" value="1"/>
</dbReference>
<dbReference type="FunFam" id="3.30.200.20:FF:000534">
    <property type="entry name" value="Myosin light chain kinase"/>
    <property type="match status" value="1"/>
</dbReference>
<evidence type="ECO:0000256" key="1">
    <source>
        <dbReference type="ARBA" id="ARBA00022527"/>
    </source>
</evidence>
<feature type="compositionally biased region" description="Low complexity" evidence="6">
    <location>
        <begin position="911"/>
        <end position="936"/>
    </location>
</feature>
<keyword evidence="4" id="KW-0418">Kinase</keyword>
<feature type="region of interest" description="Disordered" evidence="6">
    <location>
        <begin position="652"/>
        <end position="689"/>
    </location>
</feature>
<dbReference type="VEuPathDB" id="VectorBase:AATE004338"/>
<feature type="compositionally biased region" description="Low complexity" evidence="6">
    <location>
        <begin position="718"/>
        <end position="738"/>
    </location>
</feature>
<dbReference type="STRING" id="41427.A0A182IRY2"/>
<evidence type="ECO:0000256" key="4">
    <source>
        <dbReference type="ARBA" id="ARBA00022777"/>
    </source>
</evidence>
<protein>
    <submittedName>
        <fullName evidence="7">Uncharacterized protein</fullName>
    </submittedName>
</protein>
<dbReference type="Pfam" id="PF00069">
    <property type="entry name" value="Pkinase"/>
    <property type="match status" value="1"/>
</dbReference>
<dbReference type="InterPro" id="IPR000719">
    <property type="entry name" value="Prot_kinase_dom"/>
</dbReference>
<keyword evidence="3" id="KW-0547">Nucleotide-binding</keyword>
<dbReference type="PROSITE" id="PS00107">
    <property type="entry name" value="PROTEIN_KINASE_ATP"/>
    <property type="match status" value="1"/>
</dbReference>
<feature type="region of interest" description="Disordered" evidence="6">
    <location>
        <begin position="713"/>
        <end position="738"/>
    </location>
</feature>
<dbReference type="SMART" id="SM00220">
    <property type="entry name" value="S_TKc"/>
    <property type="match status" value="1"/>
</dbReference>
<dbReference type="GO" id="GO:0005634">
    <property type="term" value="C:nucleus"/>
    <property type="evidence" value="ECO:0007669"/>
    <property type="project" value="TreeGrafter"/>
</dbReference>
<dbReference type="GO" id="GO:0004674">
    <property type="term" value="F:protein serine/threonine kinase activity"/>
    <property type="evidence" value="ECO:0007669"/>
    <property type="project" value="UniProtKB-KW"/>
</dbReference>
<evidence type="ECO:0000256" key="6">
    <source>
        <dbReference type="SAM" id="MobiDB-lite"/>
    </source>
</evidence>
<dbReference type="EnsemblMetazoa" id="AATE004338-RA">
    <property type="protein sequence ID" value="AATE004338-PA.1"/>
    <property type="gene ID" value="AATE004338"/>
</dbReference>
<dbReference type="PROSITE" id="PS50011">
    <property type="entry name" value="PROTEIN_KINASE_DOM"/>
    <property type="match status" value="1"/>
</dbReference>
<feature type="compositionally biased region" description="Acidic residues" evidence="6">
    <location>
        <begin position="407"/>
        <end position="417"/>
    </location>
</feature>
<dbReference type="PANTHER" id="PTHR24342">
    <property type="entry name" value="SERINE/THREONINE-PROTEIN KINASE 17"/>
    <property type="match status" value="1"/>
</dbReference>
<feature type="region of interest" description="Disordered" evidence="6">
    <location>
        <begin position="895"/>
        <end position="936"/>
    </location>
</feature>
<feature type="compositionally biased region" description="Polar residues" evidence="6">
    <location>
        <begin position="433"/>
        <end position="447"/>
    </location>
</feature>
<feature type="compositionally biased region" description="Polar residues" evidence="6">
    <location>
        <begin position="607"/>
        <end position="619"/>
    </location>
</feature>
<accession>A0A182IRY2</accession>
<dbReference type="SUPFAM" id="SSF56112">
    <property type="entry name" value="Protein kinase-like (PK-like)"/>
    <property type="match status" value="1"/>
</dbReference>
<dbReference type="FunFam" id="1.10.510.10:FF:000594">
    <property type="entry name" value="Myosin light chain kinase isoform-III"/>
    <property type="match status" value="1"/>
</dbReference>
<feature type="region of interest" description="Disordered" evidence="6">
    <location>
        <begin position="402"/>
        <end position="452"/>
    </location>
</feature>
<dbReference type="InterPro" id="IPR017441">
    <property type="entry name" value="Protein_kinase_ATP_BS"/>
</dbReference>
<dbReference type="PROSITE" id="PS00108">
    <property type="entry name" value="PROTEIN_KINASE_ST"/>
    <property type="match status" value="1"/>
</dbReference>
<dbReference type="InterPro" id="IPR011009">
    <property type="entry name" value="Kinase-like_dom_sf"/>
</dbReference>
<dbReference type="Gene3D" id="3.30.200.20">
    <property type="entry name" value="Phosphorylase Kinase, domain 1"/>
    <property type="match status" value="1"/>
</dbReference>
<dbReference type="CDD" id="cd14103">
    <property type="entry name" value="STKc_MLCK"/>
    <property type="match status" value="1"/>
</dbReference>
<evidence type="ECO:0000256" key="5">
    <source>
        <dbReference type="ARBA" id="ARBA00022840"/>
    </source>
</evidence>
<feature type="compositionally biased region" description="Gly residues" evidence="6">
    <location>
        <begin position="421"/>
        <end position="431"/>
    </location>
</feature>
<feature type="compositionally biased region" description="Polar residues" evidence="6">
    <location>
        <begin position="588"/>
        <end position="599"/>
    </location>
</feature>
<sequence>MIHVDETDPIGDVPPAFPYREVEIQRGVDPKQLYELSSELGRGKFGVVYKSKEKSTGVRLAAKFIQIQKKGDRRNIEREVHMMNVLQHSKIAQLYAAFEFDRTFCVMMELVEGGELFDRVLDDKFVLTERACSIFMRQICDAVAYIHGNNIIHLDMKPENILCLTEAGNRIKIIDFGLAREYDPDNKLQVLFGTPEFVAPEVVNFEAISFATDMWSVGVIAYVLVSGLSPFAGEDDIQTMGNITIGRYDFLDEAFDEVSEEAIDFINRCLVKDQKDRLTAEDALKHKWIKRKPQYYPTNRRPSIPNFKQILLETNNNSTNVTVGEKDNNEIDKENLKELVGKWNDTPNNRYAFEQDTENIIAPSGEAVQLRRPTLPEVSGLANGTSNTSGSRRGSIARGAIIGKGEDENDDNEDVENEAPNGGGGFGGGGLPTKNQSAQHNGFSQQQKEQHNWDGRLSLEPKDHQTIEGYERKLRDANVTELVVTVDNGFSKTLSTNNQENALATEHDTSCDSCQKSVTRNAVSSGFDSSEIASVNNEVRCGSEGADSSDNISSICSSDSKASISSLSDGLTSEQAAENDARTNMQPALANASPTSNSVDGGLVPATKSTVGSEANPTASAPRPPTDTKDHVRLRTSLSSGFCLSADGADGELGTGDTNAPCEGSTVGAQEPETDLEYDPSPHPHHRDQVRDDLRKLSDLLKLSLTNAVKDSEVAAPASATSEAGDAEASSSASIASSASTVELDSELECLKSKVHTMIRTSRAQNKLNELAQRPDFLANDPFKLPTFRFLPKSISLCNDDSVFKENYTKFCDRNSASSGGPLPKQEQPAEKPTAKTVDGVVRKKSSSTAGGTTLRKKKEPQETSSTVTTTTFSSTGSGKIASTTMVRKTIVKQQKVADVENESSPRKSVTQTKSLESTETTTTTTTTSHATLTPSASIKRTKFRVNQMSSRDVPVAPLNGTVARRYLERSGVLGTSKDQPEAVRKTSAAADDTVTANNLRNSALKLRSLSVDWDAVDVAVENRSMKTINSILKRHAVASSAVRQIQAQLEATITTQK</sequence>
<keyword evidence="2" id="KW-0808">Transferase</keyword>